<protein>
    <recommendedName>
        <fullName evidence="2">Right handed beta helix domain-containing protein</fullName>
    </recommendedName>
</protein>
<name>A0A0F8W5X0_9ZZZZ</name>
<evidence type="ECO:0000313" key="1">
    <source>
        <dbReference type="EMBL" id="KKK51963.1"/>
    </source>
</evidence>
<accession>A0A0F8W5X0</accession>
<feature type="non-terminal residue" evidence="1">
    <location>
        <position position="1"/>
    </location>
</feature>
<reference evidence="1" key="1">
    <citation type="journal article" date="2015" name="Nature">
        <title>Complex archaea that bridge the gap between prokaryotes and eukaryotes.</title>
        <authorList>
            <person name="Spang A."/>
            <person name="Saw J.H."/>
            <person name="Jorgensen S.L."/>
            <person name="Zaremba-Niedzwiedzka K."/>
            <person name="Martijn J."/>
            <person name="Lind A.E."/>
            <person name="van Eijk R."/>
            <person name="Schleper C."/>
            <person name="Guy L."/>
            <person name="Ettema T.J."/>
        </authorList>
    </citation>
    <scope>NUCLEOTIDE SEQUENCE</scope>
</reference>
<feature type="non-terminal residue" evidence="1">
    <location>
        <position position="344"/>
    </location>
</feature>
<dbReference type="EMBL" id="LAZR01067254">
    <property type="protein sequence ID" value="KKK51963.1"/>
    <property type="molecule type" value="Genomic_DNA"/>
</dbReference>
<dbReference type="AlphaFoldDB" id="A0A0F8W5X0"/>
<organism evidence="1">
    <name type="scientific">marine sediment metagenome</name>
    <dbReference type="NCBI Taxonomy" id="412755"/>
    <lineage>
        <taxon>unclassified sequences</taxon>
        <taxon>metagenomes</taxon>
        <taxon>ecological metagenomes</taxon>
    </lineage>
</organism>
<comment type="caution">
    <text evidence="1">The sequence shown here is derived from an EMBL/GenBank/DDBJ whole genome shotgun (WGS) entry which is preliminary data.</text>
</comment>
<proteinExistence type="predicted"/>
<sequence length="344" mass="38123">QIAADNVTLDMGGHTITYNVTDNQVSGTSYDYLVKSAMGVKCTSTRTGMKILNGKLIQGEGYNSGSATGYGYSLIHVENNGTSGEIAGITGDYIGQSVTGIRLRTGFEVHHNVIKDRGTQIENRHQGNDAMKYGSTAYNNLVKRCRQRGLTKFSDSAYHNEIYGDSWYTNSLLLSASSNTNIYGNHIFGGGYMVVGLVTNGSDYNHDYIVSKYVKNVNVYDNFVHMQLARPFDDRSAEYGPKSGGHPGRGMWGMDNVEWYNNILVSYAKDGGETRGLWLETQPDCYDNIWHDNIVKTIFQDDAAQDKGFCVSVGGRRFDGQPIYKFEDNVFIGNHILVTLGESY</sequence>
<gene>
    <name evidence="1" type="ORF">LCGC14_3109700</name>
</gene>
<evidence type="ECO:0008006" key="2">
    <source>
        <dbReference type="Google" id="ProtNLM"/>
    </source>
</evidence>